<proteinExistence type="predicted"/>
<name>A0A3P6G232_BRAOL</name>
<keyword evidence="1" id="KW-0732">Signal</keyword>
<evidence type="ECO:0008006" key="3">
    <source>
        <dbReference type="Google" id="ProtNLM"/>
    </source>
</evidence>
<gene>
    <name evidence="2" type="ORF">BOLC8T52259H</name>
</gene>
<dbReference type="AlphaFoldDB" id="A0A3P6G232"/>
<accession>A0A3P6G232</accession>
<dbReference type="PANTHER" id="PTHR36312:SF15">
    <property type="entry name" value="THIONIN-LIKE PROTEIN"/>
    <property type="match status" value="1"/>
</dbReference>
<protein>
    <recommendedName>
        <fullName evidence="3">Thionin-like protein 2</fullName>
    </recommendedName>
</protein>
<evidence type="ECO:0000313" key="2">
    <source>
        <dbReference type="EMBL" id="VDD59030.1"/>
    </source>
</evidence>
<dbReference type="PANTHER" id="PTHR36312">
    <property type="entry name" value="THIONIN-LIKE PROTEIN 1"/>
    <property type="match status" value="1"/>
</dbReference>
<dbReference type="InterPro" id="IPR038975">
    <property type="entry name" value="THNL"/>
</dbReference>
<sequence>MESKRMTIMFITLMIVMIMGNFVVQAEAQAQTYPFRSCFPGCIVSCAIEKKFPTGLMCPFTCFMTCLPPPTSNTPSPTSQMILANEIDHTDYFCKLGCASHRCLALSSLQNPSKFLSFLLKELYCLVNTNNIFFLDYMKTSY</sequence>
<evidence type="ECO:0000256" key="1">
    <source>
        <dbReference type="SAM" id="SignalP"/>
    </source>
</evidence>
<dbReference type="EMBL" id="LR031879">
    <property type="protein sequence ID" value="VDD59030.1"/>
    <property type="molecule type" value="Genomic_DNA"/>
</dbReference>
<feature type="chain" id="PRO_5018170814" description="Thionin-like protein 2" evidence="1">
    <location>
        <begin position="29"/>
        <end position="142"/>
    </location>
</feature>
<organism evidence="2">
    <name type="scientific">Brassica oleracea</name>
    <name type="common">Wild cabbage</name>
    <dbReference type="NCBI Taxonomy" id="3712"/>
    <lineage>
        <taxon>Eukaryota</taxon>
        <taxon>Viridiplantae</taxon>
        <taxon>Streptophyta</taxon>
        <taxon>Embryophyta</taxon>
        <taxon>Tracheophyta</taxon>
        <taxon>Spermatophyta</taxon>
        <taxon>Magnoliopsida</taxon>
        <taxon>eudicotyledons</taxon>
        <taxon>Gunneridae</taxon>
        <taxon>Pentapetalae</taxon>
        <taxon>rosids</taxon>
        <taxon>malvids</taxon>
        <taxon>Brassicales</taxon>
        <taxon>Brassicaceae</taxon>
        <taxon>Brassiceae</taxon>
        <taxon>Brassica</taxon>
    </lineage>
</organism>
<feature type="signal peptide" evidence="1">
    <location>
        <begin position="1"/>
        <end position="28"/>
    </location>
</feature>
<reference evidence="2" key="1">
    <citation type="submission" date="2018-11" db="EMBL/GenBank/DDBJ databases">
        <authorList>
            <consortium name="Genoscope - CEA"/>
            <person name="William W."/>
        </authorList>
    </citation>
    <scope>NUCLEOTIDE SEQUENCE</scope>
</reference>